<name>A0A0N8VNT0_9FLAO</name>
<dbReference type="InterPro" id="IPR037923">
    <property type="entry name" value="HTH-like"/>
</dbReference>
<dbReference type="PROSITE" id="PS01124">
    <property type="entry name" value="HTH_ARAC_FAMILY_2"/>
    <property type="match status" value="1"/>
</dbReference>
<sequence>MKHLKKGTFYGQTNQTIILDGITLTDTVYTHSKVDWHYHENAYFTFILEGNVIEGNKKEIYNCTPGSLLFHNWQEPHYNIKPDGFTRGFHLEIEKHWFDIIALKDDNLQGSINISKPEIKFLMYKIFRAAKIEGSAIDFSAQTLLIEILSKLNTQNNTSLYKNPKWVQLIDEILHDQTGDTISLDYLSKIAGIHPVHLSRDFSKYFGCTLSEYRRKLKVEKALSLLSLQKQSLTEIAYECGFSDQSHFTRCFREVNGLNPSAHLKLLLMK</sequence>
<dbReference type="PATRIC" id="fig|362413.3.peg.3072"/>
<evidence type="ECO:0000256" key="1">
    <source>
        <dbReference type="ARBA" id="ARBA00023015"/>
    </source>
</evidence>
<dbReference type="Pfam" id="PF12833">
    <property type="entry name" value="HTH_18"/>
    <property type="match status" value="1"/>
</dbReference>
<reference evidence="5 6" key="1">
    <citation type="submission" date="2014-09" db="EMBL/GenBank/DDBJ databases">
        <title>Genome sequence of Flavobacterium aquidurense RC62.</title>
        <authorList>
            <person name="Kim J.F."/>
            <person name="Kwak M.-J."/>
        </authorList>
    </citation>
    <scope>NUCLEOTIDE SEQUENCE [LARGE SCALE GENOMIC DNA]</scope>
    <source>
        <strain evidence="5 6">RC62</strain>
    </source>
</reference>
<dbReference type="SUPFAM" id="SSF51215">
    <property type="entry name" value="Regulatory protein AraC"/>
    <property type="match status" value="1"/>
</dbReference>
<accession>A0A0N8VNT0</accession>
<dbReference type="PANTHER" id="PTHR43280:SF2">
    <property type="entry name" value="HTH-TYPE TRANSCRIPTIONAL REGULATOR EXSA"/>
    <property type="match status" value="1"/>
</dbReference>
<dbReference type="AlphaFoldDB" id="A0A0N8VNT0"/>
<evidence type="ECO:0000256" key="3">
    <source>
        <dbReference type="ARBA" id="ARBA00023163"/>
    </source>
</evidence>
<dbReference type="RefSeq" id="WP_055091756.1">
    <property type="nucleotide sequence ID" value="NZ_JRLF01000004.1"/>
</dbReference>
<evidence type="ECO:0000259" key="4">
    <source>
        <dbReference type="PROSITE" id="PS01124"/>
    </source>
</evidence>
<dbReference type="STRING" id="362413.RC62_3147"/>
<dbReference type="OrthoDB" id="511992at2"/>
<keyword evidence="1" id="KW-0805">Transcription regulation</keyword>
<dbReference type="SUPFAM" id="SSF46689">
    <property type="entry name" value="Homeodomain-like"/>
    <property type="match status" value="2"/>
</dbReference>
<dbReference type="PRINTS" id="PR00032">
    <property type="entry name" value="HTHARAC"/>
</dbReference>
<evidence type="ECO:0000313" key="5">
    <source>
        <dbReference type="EMBL" id="KQB42980.1"/>
    </source>
</evidence>
<gene>
    <name evidence="5" type="ORF">RC62_3147</name>
</gene>
<proteinExistence type="predicted"/>
<dbReference type="Proteomes" id="UP000050443">
    <property type="component" value="Unassembled WGS sequence"/>
</dbReference>
<dbReference type="EMBL" id="JRLF01000004">
    <property type="protein sequence ID" value="KQB42980.1"/>
    <property type="molecule type" value="Genomic_DNA"/>
</dbReference>
<dbReference type="InterPro" id="IPR020449">
    <property type="entry name" value="Tscrpt_reg_AraC-type_HTH"/>
</dbReference>
<organism evidence="5 6">
    <name type="scientific">Flavobacterium aquidurense</name>
    <dbReference type="NCBI Taxonomy" id="362413"/>
    <lineage>
        <taxon>Bacteria</taxon>
        <taxon>Pseudomonadati</taxon>
        <taxon>Bacteroidota</taxon>
        <taxon>Flavobacteriia</taxon>
        <taxon>Flavobacteriales</taxon>
        <taxon>Flavobacteriaceae</taxon>
        <taxon>Flavobacterium</taxon>
    </lineage>
</organism>
<dbReference type="Gene3D" id="1.10.10.60">
    <property type="entry name" value="Homeodomain-like"/>
    <property type="match status" value="1"/>
</dbReference>
<dbReference type="GO" id="GO:0043565">
    <property type="term" value="F:sequence-specific DNA binding"/>
    <property type="evidence" value="ECO:0007669"/>
    <property type="project" value="InterPro"/>
</dbReference>
<protein>
    <submittedName>
        <fullName evidence="5">Transcriptional regulator, AraC family</fullName>
    </submittedName>
</protein>
<comment type="caution">
    <text evidence="5">The sequence shown here is derived from an EMBL/GenBank/DDBJ whole genome shotgun (WGS) entry which is preliminary data.</text>
</comment>
<keyword evidence="2" id="KW-0238">DNA-binding</keyword>
<evidence type="ECO:0000256" key="2">
    <source>
        <dbReference type="ARBA" id="ARBA00023125"/>
    </source>
</evidence>
<evidence type="ECO:0000313" key="6">
    <source>
        <dbReference type="Proteomes" id="UP000050443"/>
    </source>
</evidence>
<dbReference type="PROSITE" id="PS00041">
    <property type="entry name" value="HTH_ARAC_FAMILY_1"/>
    <property type="match status" value="1"/>
</dbReference>
<keyword evidence="3" id="KW-0804">Transcription</keyword>
<dbReference type="GO" id="GO:0003700">
    <property type="term" value="F:DNA-binding transcription factor activity"/>
    <property type="evidence" value="ECO:0007669"/>
    <property type="project" value="InterPro"/>
</dbReference>
<dbReference type="InterPro" id="IPR018060">
    <property type="entry name" value="HTH_AraC"/>
</dbReference>
<dbReference type="InterPro" id="IPR009057">
    <property type="entry name" value="Homeodomain-like_sf"/>
</dbReference>
<feature type="domain" description="HTH araC/xylS-type" evidence="4">
    <location>
        <begin position="164"/>
        <end position="266"/>
    </location>
</feature>
<dbReference type="InterPro" id="IPR018062">
    <property type="entry name" value="HTH_AraC-typ_CS"/>
</dbReference>
<dbReference type="PANTHER" id="PTHR43280">
    <property type="entry name" value="ARAC-FAMILY TRANSCRIPTIONAL REGULATOR"/>
    <property type="match status" value="1"/>
</dbReference>
<dbReference type="SMART" id="SM00342">
    <property type="entry name" value="HTH_ARAC"/>
    <property type="match status" value="1"/>
</dbReference>